<dbReference type="Proteomes" id="UP000433876">
    <property type="component" value="Unassembled WGS sequence"/>
</dbReference>
<dbReference type="Pfam" id="PF04263">
    <property type="entry name" value="TPK_catalytic"/>
    <property type="match status" value="1"/>
</dbReference>
<evidence type="ECO:0000259" key="9">
    <source>
        <dbReference type="SMART" id="SM00983"/>
    </source>
</evidence>
<dbReference type="PANTHER" id="PTHR13622">
    <property type="entry name" value="THIAMIN PYROPHOSPHOKINASE"/>
    <property type="match status" value="1"/>
</dbReference>
<dbReference type="EC" id="2.7.6.2" evidence="7"/>
<feature type="domain" description="Thiamin pyrophosphokinase thiamin-binding" evidence="9">
    <location>
        <begin position="225"/>
        <end position="304"/>
    </location>
</feature>
<gene>
    <name evidence="10" type="ORF">SMACR_05633</name>
</gene>
<dbReference type="Gene3D" id="3.40.50.10240">
    <property type="entry name" value="Thiamin pyrophosphokinase, catalytic domain"/>
    <property type="match status" value="1"/>
</dbReference>
<comment type="catalytic activity">
    <reaction evidence="7">
        <text>thiamine + ATP = thiamine diphosphate + AMP + H(+)</text>
        <dbReference type="Rhea" id="RHEA:11576"/>
        <dbReference type="ChEBI" id="CHEBI:15378"/>
        <dbReference type="ChEBI" id="CHEBI:18385"/>
        <dbReference type="ChEBI" id="CHEBI:30616"/>
        <dbReference type="ChEBI" id="CHEBI:58937"/>
        <dbReference type="ChEBI" id="CHEBI:456215"/>
    </reaction>
</comment>
<dbReference type="NCBIfam" id="TIGR01378">
    <property type="entry name" value="thi_PPkinase"/>
    <property type="match status" value="1"/>
</dbReference>
<evidence type="ECO:0000256" key="5">
    <source>
        <dbReference type="ARBA" id="ARBA00022777"/>
    </source>
</evidence>
<dbReference type="Pfam" id="PF04265">
    <property type="entry name" value="TPK_B1_binding"/>
    <property type="match status" value="1"/>
</dbReference>
<evidence type="ECO:0000256" key="6">
    <source>
        <dbReference type="ARBA" id="ARBA00022840"/>
    </source>
</evidence>
<dbReference type="VEuPathDB" id="FungiDB:SMAC_05633"/>
<evidence type="ECO:0000313" key="10">
    <source>
        <dbReference type="EMBL" id="KAA8630529.1"/>
    </source>
</evidence>
<feature type="compositionally biased region" description="Polar residues" evidence="8">
    <location>
        <begin position="42"/>
        <end position="56"/>
    </location>
</feature>
<evidence type="ECO:0000256" key="8">
    <source>
        <dbReference type="SAM" id="MobiDB-lite"/>
    </source>
</evidence>
<dbReference type="GO" id="GO:0030975">
    <property type="term" value="F:thiamine binding"/>
    <property type="evidence" value="ECO:0007669"/>
    <property type="project" value="UniProtKB-UniRule"/>
</dbReference>
<comment type="pathway">
    <text evidence="1 7">Cofactor biosynthesis; thiamine diphosphate biosynthesis; thiamine diphosphate from thiamine: step 1/1.</text>
</comment>
<dbReference type="GO" id="GO:0009229">
    <property type="term" value="P:thiamine diphosphate biosynthetic process"/>
    <property type="evidence" value="ECO:0007669"/>
    <property type="project" value="UniProtKB-UniRule"/>
</dbReference>
<evidence type="ECO:0000313" key="11">
    <source>
        <dbReference type="Proteomes" id="UP000433876"/>
    </source>
</evidence>
<evidence type="ECO:0000256" key="7">
    <source>
        <dbReference type="PIRNR" id="PIRNR031057"/>
    </source>
</evidence>
<accession>A0A8S8ZM02</accession>
<dbReference type="SUPFAM" id="SSF63862">
    <property type="entry name" value="Thiamin pyrophosphokinase, substrate-binding domain"/>
    <property type="match status" value="1"/>
</dbReference>
<dbReference type="GO" id="GO:0006772">
    <property type="term" value="P:thiamine metabolic process"/>
    <property type="evidence" value="ECO:0007669"/>
    <property type="project" value="InterPro"/>
</dbReference>
<dbReference type="SMART" id="SM00983">
    <property type="entry name" value="TPK_B1_binding"/>
    <property type="match status" value="1"/>
</dbReference>
<proteinExistence type="inferred from homology"/>
<comment type="similarity">
    <text evidence="2 7">Belongs to the thiamine pyrophosphokinase family.</text>
</comment>
<keyword evidence="3 7" id="KW-0808">Transferase</keyword>
<evidence type="ECO:0000256" key="4">
    <source>
        <dbReference type="ARBA" id="ARBA00022741"/>
    </source>
</evidence>
<dbReference type="PIRSF" id="PIRSF031057">
    <property type="entry name" value="Thiamin_pyrophosphokinase"/>
    <property type="match status" value="1"/>
</dbReference>
<dbReference type="SUPFAM" id="SSF63999">
    <property type="entry name" value="Thiamin pyrophosphokinase, catalytic domain"/>
    <property type="match status" value="1"/>
</dbReference>
<feature type="region of interest" description="Disordered" evidence="8">
    <location>
        <begin position="36"/>
        <end position="56"/>
    </location>
</feature>
<dbReference type="InterPro" id="IPR007373">
    <property type="entry name" value="Thiamin_PyroPKinase_B1-bd"/>
</dbReference>
<dbReference type="AlphaFoldDB" id="A0A8S8ZM02"/>
<evidence type="ECO:0000256" key="2">
    <source>
        <dbReference type="ARBA" id="ARBA00006785"/>
    </source>
</evidence>
<dbReference type="InterPro" id="IPR007371">
    <property type="entry name" value="TPK_catalytic"/>
</dbReference>
<keyword evidence="5 7" id="KW-0418">Kinase</keyword>
<comment type="caution">
    <text evidence="10">The sequence shown here is derived from an EMBL/GenBank/DDBJ whole genome shotgun (WGS) entry which is preliminary data.</text>
</comment>
<reference evidence="10 11" key="1">
    <citation type="submission" date="2017-07" db="EMBL/GenBank/DDBJ databases">
        <title>Genome sequence of the Sordaria macrospora wild type strain R19027.</title>
        <authorList>
            <person name="Nowrousian M."/>
            <person name="Teichert I."/>
            <person name="Kueck U."/>
        </authorList>
    </citation>
    <scope>NUCLEOTIDE SEQUENCE [LARGE SCALE GENOMIC DNA]</scope>
    <source>
        <strain evidence="10 11">R19027</strain>
        <tissue evidence="10">Mycelium</tissue>
    </source>
</reference>
<sequence>MSTTNDDTTQTTGAAGDDHTFEWHPLDLIRDHEYQKQDDSNDQLQNGSNGTTTTTHKPGRFALVVLNQPLTHLGLVKRLWKNASIRVAADGGANCLYDVAGKNGDRYFDDLTAIIGDLDSLTTETRTYFTTHSSSSSAKKTAIIHDPNQYSTDFGKSVDYLRGPSCSKPDVPTPDIVAVGGLGGRVDQGLSQLHHLYLFQSSPTYADGRMYLFSGESLTFLLKSGTHRIRVREPGQGQVSETEKKDVFAKWVGILPVKEPSRIWTKGLEWDVEDWPTEFGGQMSTSNHVLPETEVVEVRTTRDVLFTIALRDV</sequence>
<dbReference type="InterPro" id="IPR036759">
    <property type="entry name" value="TPK_catalytic_sf"/>
</dbReference>
<dbReference type="GO" id="GO:0004788">
    <property type="term" value="F:thiamine diphosphokinase activity"/>
    <property type="evidence" value="ECO:0007669"/>
    <property type="project" value="UniProtKB-UniRule"/>
</dbReference>
<name>A0A8S8ZM02_SORMA</name>
<evidence type="ECO:0000256" key="3">
    <source>
        <dbReference type="ARBA" id="ARBA00022679"/>
    </source>
</evidence>
<dbReference type="GO" id="GO:0016301">
    <property type="term" value="F:kinase activity"/>
    <property type="evidence" value="ECO:0007669"/>
    <property type="project" value="UniProtKB-UniRule"/>
</dbReference>
<protein>
    <recommendedName>
        <fullName evidence="7">Thiamine pyrophosphokinase</fullName>
        <ecNumber evidence="7">2.7.6.2</ecNumber>
    </recommendedName>
</protein>
<dbReference type="InterPro" id="IPR006282">
    <property type="entry name" value="Thi_PPkinase"/>
</dbReference>
<dbReference type="CDD" id="cd07995">
    <property type="entry name" value="TPK"/>
    <property type="match status" value="1"/>
</dbReference>
<dbReference type="EMBL" id="NMPR01000101">
    <property type="protein sequence ID" value="KAA8630529.1"/>
    <property type="molecule type" value="Genomic_DNA"/>
</dbReference>
<dbReference type="InterPro" id="IPR036371">
    <property type="entry name" value="TPK_B1-bd_sf"/>
</dbReference>
<dbReference type="PANTHER" id="PTHR13622:SF8">
    <property type="entry name" value="THIAMIN PYROPHOSPHOKINASE 1"/>
    <property type="match status" value="1"/>
</dbReference>
<evidence type="ECO:0000256" key="1">
    <source>
        <dbReference type="ARBA" id="ARBA00005078"/>
    </source>
</evidence>
<organism evidence="10 11">
    <name type="scientific">Sordaria macrospora</name>
    <dbReference type="NCBI Taxonomy" id="5147"/>
    <lineage>
        <taxon>Eukaryota</taxon>
        <taxon>Fungi</taxon>
        <taxon>Dikarya</taxon>
        <taxon>Ascomycota</taxon>
        <taxon>Pezizomycotina</taxon>
        <taxon>Sordariomycetes</taxon>
        <taxon>Sordariomycetidae</taxon>
        <taxon>Sordariales</taxon>
        <taxon>Sordariaceae</taxon>
        <taxon>Sordaria</taxon>
    </lineage>
</organism>
<dbReference type="OMA" id="HHLYMMT"/>
<keyword evidence="6 7" id="KW-0067">ATP-binding</keyword>
<dbReference type="Gene3D" id="2.60.120.320">
    <property type="entry name" value="Thiamin pyrophosphokinase, thiamin-binding domain"/>
    <property type="match status" value="1"/>
</dbReference>
<dbReference type="InterPro" id="IPR016966">
    <property type="entry name" value="Thiamin_pyrophosphokinase_euk"/>
</dbReference>
<dbReference type="GO" id="GO:0005524">
    <property type="term" value="F:ATP binding"/>
    <property type="evidence" value="ECO:0007669"/>
    <property type="project" value="UniProtKB-UniRule"/>
</dbReference>
<keyword evidence="4 7" id="KW-0547">Nucleotide-binding</keyword>